<keyword evidence="6" id="KW-1133">Transmembrane helix</keyword>
<dbReference type="AlphaFoldDB" id="A0A3B0TSL0"/>
<keyword evidence="4" id="KW-0812">Transmembrane</keyword>
<dbReference type="GO" id="GO:0043953">
    <property type="term" value="P:protein transport by the Tat complex"/>
    <property type="evidence" value="ECO:0007669"/>
    <property type="project" value="InterPro"/>
</dbReference>
<comment type="subcellular location">
    <subcellularLocation>
        <location evidence="1">Cell membrane</location>
        <topology evidence="1">Single-pass membrane protein</topology>
    </subcellularLocation>
</comment>
<gene>
    <name evidence="10" type="ORF">MNBD_ALPHA09-472</name>
</gene>
<evidence type="ECO:0000256" key="7">
    <source>
        <dbReference type="ARBA" id="ARBA00023010"/>
    </source>
</evidence>
<evidence type="ECO:0000256" key="3">
    <source>
        <dbReference type="ARBA" id="ARBA00022475"/>
    </source>
</evidence>
<dbReference type="InterPro" id="IPR003369">
    <property type="entry name" value="TatA/B/E"/>
</dbReference>
<dbReference type="Gene3D" id="1.20.5.3310">
    <property type="match status" value="1"/>
</dbReference>
<keyword evidence="7" id="KW-0811">Translocation</keyword>
<evidence type="ECO:0000256" key="4">
    <source>
        <dbReference type="ARBA" id="ARBA00022692"/>
    </source>
</evidence>
<evidence type="ECO:0000256" key="9">
    <source>
        <dbReference type="SAM" id="MobiDB-lite"/>
    </source>
</evidence>
<dbReference type="InterPro" id="IPR006312">
    <property type="entry name" value="TatA/E"/>
</dbReference>
<accession>A0A3B0TSL0</accession>
<dbReference type="EMBL" id="UOEM01000105">
    <property type="protein sequence ID" value="VAW17442.1"/>
    <property type="molecule type" value="Genomic_DNA"/>
</dbReference>
<protein>
    <submittedName>
        <fullName evidence="10">Twin-arginine translocation protein TatA</fullName>
    </submittedName>
</protein>
<dbReference type="PANTHER" id="PTHR42982:SF1">
    <property type="entry name" value="SEC-INDEPENDENT PROTEIN TRANSLOCASE PROTEIN TATA"/>
    <property type="match status" value="1"/>
</dbReference>
<organism evidence="10">
    <name type="scientific">hydrothermal vent metagenome</name>
    <dbReference type="NCBI Taxonomy" id="652676"/>
    <lineage>
        <taxon>unclassified sequences</taxon>
        <taxon>metagenomes</taxon>
        <taxon>ecological metagenomes</taxon>
    </lineage>
</organism>
<feature type="compositionally biased region" description="Basic and acidic residues" evidence="9">
    <location>
        <begin position="54"/>
        <end position="63"/>
    </location>
</feature>
<evidence type="ECO:0000256" key="8">
    <source>
        <dbReference type="ARBA" id="ARBA00023136"/>
    </source>
</evidence>
<feature type="region of interest" description="Disordered" evidence="9">
    <location>
        <begin position="45"/>
        <end position="77"/>
    </location>
</feature>
<evidence type="ECO:0000256" key="6">
    <source>
        <dbReference type="ARBA" id="ARBA00022989"/>
    </source>
</evidence>
<evidence type="ECO:0000256" key="1">
    <source>
        <dbReference type="ARBA" id="ARBA00004162"/>
    </source>
</evidence>
<evidence type="ECO:0000313" key="10">
    <source>
        <dbReference type="EMBL" id="VAW17442.1"/>
    </source>
</evidence>
<dbReference type="HAMAP" id="MF_00236">
    <property type="entry name" value="TatA_E"/>
    <property type="match status" value="1"/>
</dbReference>
<evidence type="ECO:0000256" key="5">
    <source>
        <dbReference type="ARBA" id="ARBA00022927"/>
    </source>
</evidence>
<sequence length="77" mass="8224">MVPGWLQILLVVVLAVLLFGGRGKISELMGDFAKGINSFKKGIKDEPTETADAEDGKTIDHNATEQVAEPAETRKAG</sequence>
<reference evidence="10" key="1">
    <citation type="submission" date="2018-06" db="EMBL/GenBank/DDBJ databases">
        <authorList>
            <person name="Zhirakovskaya E."/>
        </authorList>
    </citation>
    <scope>NUCLEOTIDE SEQUENCE</scope>
</reference>
<dbReference type="PANTHER" id="PTHR42982">
    <property type="entry name" value="SEC-INDEPENDENT PROTEIN TRANSLOCASE PROTEIN TATA"/>
    <property type="match status" value="1"/>
</dbReference>
<name>A0A3B0TSL0_9ZZZZ</name>
<evidence type="ECO:0000256" key="2">
    <source>
        <dbReference type="ARBA" id="ARBA00022448"/>
    </source>
</evidence>
<dbReference type="GO" id="GO:0005886">
    <property type="term" value="C:plasma membrane"/>
    <property type="evidence" value="ECO:0007669"/>
    <property type="project" value="UniProtKB-SubCell"/>
</dbReference>
<keyword evidence="5" id="KW-0653">Protein transport</keyword>
<dbReference type="Pfam" id="PF02416">
    <property type="entry name" value="TatA_B_E"/>
    <property type="match status" value="1"/>
</dbReference>
<keyword evidence="2" id="KW-0813">Transport</keyword>
<proteinExistence type="inferred from homology"/>
<keyword evidence="8" id="KW-0472">Membrane</keyword>
<keyword evidence="3" id="KW-1003">Cell membrane</keyword>